<organism evidence="1 2">
    <name type="scientific">Austropuccinia psidii MF-1</name>
    <dbReference type="NCBI Taxonomy" id="1389203"/>
    <lineage>
        <taxon>Eukaryota</taxon>
        <taxon>Fungi</taxon>
        <taxon>Dikarya</taxon>
        <taxon>Basidiomycota</taxon>
        <taxon>Pucciniomycotina</taxon>
        <taxon>Pucciniomycetes</taxon>
        <taxon>Pucciniales</taxon>
        <taxon>Sphaerophragmiaceae</taxon>
        <taxon>Austropuccinia</taxon>
    </lineage>
</organism>
<evidence type="ECO:0000313" key="2">
    <source>
        <dbReference type="Proteomes" id="UP000765509"/>
    </source>
</evidence>
<sequence>MIKEDFELEDILVTARFNTLFTRSAHILCIKLRQEHGCQSSTWWKAQIIQKWANDSWRFKVEKAFESSEFNADKDGGLLWFCQQKDILTALYPDILELMIHR</sequence>
<protein>
    <submittedName>
        <fullName evidence="1">Uncharacterized protein</fullName>
    </submittedName>
</protein>
<comment type="caution">
    <text evidence="1">The sequence shown here is derived from an EMBL/GenBank/DDBJ whole genome shotgun (WGS) entry which is preliminary data.</text>
</comment>
<dbReference type="EMBL" id="AVOT02018401">
    <property type="protein sequence ID" value="MBW0505280.1"/>
    <property type="molecule type" value="Genomic_DNA"/>
</dbReference>
<proteinExistence type="predicted"/>
<keyword evidence="2" id="KW-1185">Reference proteome</keyword>
<dbReference type="Proteomes" id="UP000765509">
    <property type="component" value="Unassembled WGS sequence"/>
</dbReference>
<evidence type="ECO:0000313" key="1">
    <source>
        <dbReference type="EMBL" id="MBW0505280.1"/>
    </source>
</evidence>
<dbReference type="OrthoDB" id="2506710at2759"/>
<accession>A0A9Q3DQI7</accession>
<gene>
    <name evidence="1" type="ORF">O181_044995</name>
</gene>
<dbReference type="AlphaFoldDB" id="A0A9Q3DQI7"/>
<name>A0A9Q3DQI7_9BASI</name>
<reference evidence="1" key="1">
    <citation type="submission" date="2021-03" db="EMBL/GenBank/DDBJ databases">
        <title>Draft genome sequence of rust myrtle Austropuccinia psidii MF-1, a brazilian biotype.</title>
        <authorList>
            <person name="Quecine M.C."/>
            <person name="Pachon D.M.R."/>
            <person name="Bonatelli M.L."/>
            <person name="Correr F.H."/>
            <person name="Franceschini L.M."/>
            <person name="Leite T.F."/>
            <person name="Margarido G.R.A."/>
            <person name="Almeida C.A."/>
            <person name="Ferrarezi J.A."/>
            <person name="Labate C.A."/>
        </authorList>
    </citation>
    <scope>NUCLEOTIDE SEQUENCE</scope>
    <source>
        <strain evidence="1">MF-1</strain>
    </source>
</reference>